<proteinExistence type="predicted"/>
<dbReference type="Proteomes" id="UP000479773">
    <property type="component" value="Unassembled WGS sequence"/>
</dbReference>
<evidence type="ECO:0000313" key="1">
    <source>
        <dbReference type="EMBL" id="KAA4751688.1"/>
    </source>
</evidence>
<evidence type="ECO:0000313" key="4">
    <source>
        <dbReference type="Proteomes" id="UP000479773"/>
    </source>
</evidence>
<dbReference type="EMBL" id="PDCW01000052">
    <property type="protein sequence ID" value="PJY69952.1"/>
    <property type="molecule type" value="Genomic_DNA"/>
</dbReference>
<reference evidence="2 3" key="1">
    <citation type="journal article" date="2017" name="MBio">
        <title>Gut Symbiont Bacteroides fragilis Secretes a Eukaryotic-Like Ubiquitin Protein That Mediates Intraspecies Antagonism.</title>
        <authorList>
            <person name="Chatzidaki-Livanis M."/>
            <person name="Coyne M.J."/>
            <person name="Roelofs K.G."/>
            <person name="Gentyala R.R."/>
            <person name="Caldwell J.M."/>
            <person name="Comstock L.E."/>
        </authorList>
    </citation>
    <scope>NUCLEOTIDE SEQUENCE [LARGE SCALE GENOMIC DNA]</scope>
    <source>
        <strain evidence="2 3">12905</strain>
    </source>
</reference>
<accession>A0A2M9V1H0</accession>
<reference evidence="1 4" key="3">
    <citation type="journal article" date="2019" name="Nat. Med.">
        <title>A library of human gut bacterial isolates paired with longitudinal multiomics data enables mechanistic microbiome research.</title>
        <authorList>
            <person name="Poyet M."/>
            <person name="Groussin M."/>
            <person name="Gibbons S.M."/>
            <person name="Avila-Pacheco J."/>
            <person name="Jiang X."/>
            <person name="Kearney S.M."/>
            <person name="Perrotta A.R."/>
            <person name="Berdy B."/>
            <person name="Zhao S."/>
            <person name="Lieberman T.D."/>
            <person name="Swanson P.K."/>
            <person name="Smith M."/>
            <person name="Roesemann S."/>
            <person name="Alexander J.E."/>
            <person name="Rich S.A."/>
            <person name="Livny J."/>
            <person name="Vlamakis H."/>
            <person name="Clish C."/>
            <person name="Bullock K."/>
            <person name="Deik A."/>
            <person name="Scott J."/>
            <person name="Pierce K.A."/>
            <person name="Xavier R.J."/>
            <person name="Alm E.J."/>
        </authorList>
    </citation>
    <scope>NUCLEOTIDE SEQUENCE [LARGE SCALE GENOMIC DNA]</scope>
    <source>
        <strain evidence="1 4">BIOML-A106</strain>
    </source>
</reference>
<evidence type="ECO:0000313" key="2">
    <source>
        <dbReference type="EMBL" id="PJY69952.1"/>
    </source>
</evidence>
<dbReference type="Proteomes" id="UP000231846">
    <property type="component" value="Unassembled WGS sequence"/>
</dbReference>
<dbReference type="EMBL" id="VWEQ01000011">
    <property type="protein sequence ID" value="KAA4751688.1"/>
    <property type="molecule type" value="Genomic_DNA"/>
</dbReference>
<protein>
    <submittedName>
        <fullName evidence="2">Uncharacterized protein</fullName>
    </submittedName>
</protein>
<dbReference type="AlphaFoldDB" id="A0A2M9V1H0"/>
<sequence length="598" mass="69727">MEEHITIQRKGEGQDFYTQLQEKALAKIQELAGELWTDYNEHDPGVTVLDILNYALWETDYRLGFDLQDYLTAEGQGFSPGEHALFPPSEVFPVNPVTTTDYRKLFIAGIEGLSDIQVVVHRESGIYDFVLDAGPEADMKRKREILKEVYRLFHAHRNLCENVGEVSFLTYELLQLHAEIEIDETEDANRMMACLYFEVREFLGAGVRFCRVDELLAKGMPIDEILEGPIQQRMVIDEASMCTGRMVYDVLSLYQRLKAMPGIHQVISLGFMENGRMLKQFIHRKSPLQAYAVSPFSGTEGGVVLKKKGRPAAVEPKVVQKMITSMRAATYGTQNQTTDKAILDNCPEGTYRNIFTHCPVREDLPEIYGAVEQQSFKEYLDLFDGQFISVLSELKSLPFWMRPDETDLSDKKEAWMDVLDRLYGEDSNPPFLRKYETDEERRKRRINFLSCLPEWGRDRNRAFNLQDFSQENCSGLEKYIDCLLHLEKYEAEIFVVEHHLLKSRSKKEADDSPFRISVIWTAGERWIRDEEFRHNCERLALSRIPAHIHANFYWLEQEKVADFRTDFRLWKYAFSTSRDWKIEILTDKLKKWLVNDFD</sequence>
<gene>
    <name evidence="2" type="ORF">CQW34_04227</name>
    <name evidence="1" type="ORF">F3B44_13070</name>
</gene>
<comment type="caution">
    <text evidence="2">The sequence shown here is derived from an EMBL/GenBank/DDBJ whole genome shotgun (WGS) entry which is preliminary data.</text>
</comment>
<name>A0A2M9V1H0_BACFG</name>
<dbReference type="RefSeq" id="WP_032568011.1">
    <property type="nucleotide sequence ID" value="NZ_JADNGK010000015.1"/>
</dbReference>
<organism evidence="2 3">
    <name type="scientific">Bacteroides fragilis</name>
    <dbReference type="NCBI Taxonomy" id="817"/>
    <lineage>
        <taxon>Bacteria</taxon>
        <taxon>Pseudomonadati</taxon>
        <taxon>Bacteroidota</taxon>
        <taxon>Bacteroidia</taxon>
        <taxon>Bacteroidales</taxon>
        <taxon>Bacteroidaceae</taxon>
        <taxon>Bacteroides</taxon>
    </lineage>
</organism>
<reference evidence="2" key="2">
    <citation type="submission" date="2017-10" db="EMBL/GenBank/DDBJ databases">
        <authorList>
            <person name="Banno H."/>
            <person name="Chua N.-H."/>
        </authorList>
    </citation>
    <scope>NUCLEOTIDE SEQUENCE</scope>
    <source>
        <strain evidence="2">12905</strain>
    </source>
</reference>
<evidence type="ECO:0000313" key="3">
    <source>
        <dbReference type="Proteomes" id="UP000231846"/>
    </source>
</evidence>